<dbReference type="PANTHER" id="PTHR32305:SF17">
    <property type="entry name" value="TRNA NUCLEASE WAPA"/>
    <property type="match status" value="1"/>
</dbReference>
<dbReference type="SUPFAM" id="SSF51294">
    <property type="entry name" value="Hedgehog/intein (Hint) domain"/>
    <property type="match status" value="1"/>
</dbReference>
<dbReference type="InterPro" id="IPR036844">
    <property type="entry name" value="Hint_dom_sf"/>
</dbReference>
<dbReference type="PROSITE" id="PS50817">
    <property type="entry name" value="INTEIN_N_TER"/>
    <property type="match status" value="1"/>
</dbReference>
<dbReference type="InterPro" id="IPR050708">
    <property type="entry name" value="T6SS_VgrG/RHS"/>
</dbReference>
<dbReference type="InterPro" id="IPR006530">
    <property type="entry name" value="YD"/>
</dbReference>
<organism evidence="3 4">
    <name type="scientific">Actinacidiphila paucisporea</name>
    <dbReference type="NCBI Taxonomy" id="310782"/>
    <lineage>
        <taxon>Bacteria</taxon>
        <taxon>Bacillati</taxon>
        <taxon>Actinomycetota</taxon>
        <taxon>Actinomycetes</taxon>
        <taxon>Kitasatosporales</taxon>
        <taxon>Streptomycetaceae</taxon>
        <taxon>Actinacidiphila</taxon>
    </lineage>
</organism>
<dbReference type="GO" id="GO:0016539">
    <property type="term" value="P:intein-mediated protein splicing"/>
    <property type="evidence" value="ECO:0007669"/>
    <property type="project" value="InterPro"/>
</dbReference>
<dbReference type="EMBL" id="FRBI01000027">
    <property type="protein sequence ID" value="SHN22604.1"/>
    <property type="molecule type" value="Genomic_DNA"/>
</dbReference>
<dbReference type="InterPro" id="IPR022385">
    <property type="entry name" value="Rhs_assc_core"/>
</dbReference>
<evidence type="ECO:0000313" key="4">
    <source>
        <dbReference type="Proteomes" id="UP000184111"/>
    </source>
</evidence>
<dbReference type="STRING" id="310782.SAMN05216499_12721"/>
<dbReference type="CDD" id="cd00081">
    <property type="entry name" value="Hint"/>
    <property type="match status" value="1"/>
</dbReference>
<dbReference type="Gene3D" id="2.170.16.10">
    <property type="entry name" value="Hedgehog/Intein (Hint) domain"/>
    <property type="match status" value="1"/>
</dbReference>
<feature type="region of interest" description="Disordered" evidence="1">
    <location>
        <begin position="1017"/>
        <end position="1037"/>
    </location>
</feature>
<evidence type="ECO:0000256" key="1">
    <source>
        <dbReference type="SAM" id="MobiDB-lite"/>
    </source>
</evidence>
<dbReference type="Gene3D" id="2.180.10.10">
    <property type="entry name" value="RHS repeat-associated core"/>
    <property type="match status" value="1"/>
</dbReference>
<feature type="region of interest" description="Disordered" evidence="1">
    <location>
        <begin position="1984"/>
        <end position="2006"/>
    </location>
</feature>
<dbReference type="NCBIfam" id="TIGR03696">
    <property type="entry name" value="Rhs_assc_core"/>
    <property type="match status" value="1"/>
</dbReference>
<keyword evidence="4" id="KW-1185">Reference proteome</keyword>
<protein>
    <submittedName>
        <fullName evidence="3">Intein C-terminal splicing region/RHS repeat-associated core domain-containing protein</fullName>
    </submittedName>
</protein>
<dbReference type="SMART" id="SM00306">
    <property type="entry name" value="HintN"/>
    <property type="match status" value="1"/>
</dbReference>
<feature type="region of interest" description="Disordered" evidence="1">
    <location>
        <begin position="393"/>
        <end position="434"/>
    </location>
</feature>
<feature type="compositionally biased region" description="Low complexity" evidence="1">
    <location>
        <begin position="1089"/>
        <end position="1108"/>
    </location>
</feature>
<feature type="compositionally biased region" description="Basic and acidic residues" evidence="1">
    <location>
        <begin position="393"/>
        <end position="407"/>
    </location>
</feature>
<dbReference type="InterPro" id="IPR006141">
    <property type="entry name" value="Intein_N"/>
</dbReference>
<dbReference type="NCBIfam" id="TIGR01643">
    <property type="entry name" value="YD_repeat_2x"/>
    <property type="match status" value="1"/>
</dbReference>
<evidence type="ECO:0000313" key="3">
    <source>
        <dbReference type="EMBL" id="SHN22604.1"/>
    </source>
</evidence>
<dbReference type="Pfam" id="PF07591">
    <property type="entry name" value="PT-HINT"/>
    <property type="match status" value="1"/>
</dbReference>
<dbReference type="Pfam" id="PF05593">
    <property type="entry name" value="RHS_repeat"/>
    <property type="match status" value="1"/>
</dbReference>
<dbReference type="InterPro" id="IPR003587">
    <property type="entry name" value="Hint_dom_N"/>
</dbReference>
<reference evidence="3 4" key="1">
    <citation type="submission" date="2016-11" db="EMBL/GenBank/DDBJ databases">
        <authorList>
            <person name="Jaros S."/>
            <person name="Januszkiewicz K."/>
            <person name="Wedrychowicz H."/>
        </authorList>
    </citation>
    <scope>NUCLEOTIDE SEQUENCE [LARGE SCALE GENOMIC DNA]</scope>
    <source>
        <strain evidence="3 4">CGMCC 4.2025</strain>
    </source>
</reference>
<dbReference type="PANTHER" id="PTHR32305">
    <property type="match status" value="1"/>
</dbReference>
<evidence type="ECO:0000259" key="2">
    <source>
        <dbReference type="SMART" id="SM00306"/>
    </source>
</evidence>
<accession>A0A1M7PY70</accession>
<proteinExistence type="predicted"/>
<feature type="domain" description="Hint" evidence="2">
    <location>
        <begin position="2113"/>
        <end position="2220"/>
    </location>
</feature>
<feature type="region of interest" description="Disordered" evidence="1">
    <location>
        <begin position="1865"/>
        <end position="1884"/>
    </location>
</feature>
<feature type="region of interest" description="Disordered" evidence="1">
    <location>
        <begin position="1087"/>
        <end position="1113"/>
    </location>
</feature>
<sequence>MTAGRKNRWMRTTLLHGALVGRAQRSLTRMRARRMPLVVAVSFALVLPAGLVQVAQAHPAPGGLGRPDAPTYRAGKLSSEPGRGGGVARAHLKAARDAQVSAGKRAATEQEVHWPAAGSATGVLSGGSAARLTAGGMPISVSRGDGKSAAGQVRVTSLGQTAADAAGIKGVLFQATAATPGAARLDVGYGRFASAFGGGWGSRLRLVQLPGCVLTRPRDAGCRTPAPLVSHNDLATQTLTADVSLTAAPGTTTARTAAAPMVFAAEASGSGGESPSGSGNYSATPMSASSTWAAGGSSGSFTWSYPLAVPAAAAGPAPSIGLSYDSGSVDGKTATTNNQATQLGEGFTLTSDAYITRTYGNCDDDGQDSKNDECWKYDNASLVLEGHSSELVKDDSAPDTWRLKDDDASTVTHSTGAANGDEGDSGSGMDGAGEYWTVTTGDGTKYVFGLNKLPGAGTERTNSVWTVPIFGDDAGEPGYGDGSSFSSRSLNQAWRWNLDYVVDVHGNAATYWYTPETNYYGKNGATTGTAAYVRAGHLDKILYGQRSDTLFTAKASDQVVFTYAERCFADDCSSLTKDTADHWPDVPFDAVCAKDADCRATAPAFFTRKRLTSIETSAWLAASNTYDGVDKWDFAEEFLDPGDIGDTSDQSLVLDSIVHTGEGGSDSIALKPVTFTYRPLANRVDATDDILPLSRYRIDTITSETGAITTVTLAPADCVRGSVMPAAEDNDDKACFPQYWHVNGSEDASLDWFQKYPVKAVVTTDSTKGFGEGVEHSYSYAQPGWAYNDDPFTPQDERTWSDFRGFGTVTETTGAGGTTQSRTVSLYMLGLDGDKRKDTSATRSATVTGIEFPSLTIPDLVDSRPYAGAKREQITYNGSSPVSVTVSEPWSKKTATQHKSYADIEAYYVRTAKTSTNTYLTVSQTWRTRTVSTTYDSYGMVATTDDSGDTAKSGDEACTRNWYARNAATAITSLVSRTRTVARPCSVADADLNLPATKATRGDVLSDTATVFDDTAATTWSPDQSPTKGEATWSGRPSGYPALASGGERNPSGWQTLVRTVYDDSTAAGLGRPVTMKDVQGHTSTTSYVPVAAGPTTQTTVTGPPTAASPNGQTIVTDFDPERGKTVKTTGVDGKVSEATYDALGRITATWLTNRRRILHQAANYVYAYHPDNTAPSWQSTGTLKADGTTYNTVYTFYDFLLRPLQTQSPTPNGGRLVTDTRYDTRGLAYETYADIFDPANTPSGIYARAEYGGAPKQTETVYDGAGRATTSTLLIFGVQQWSTTTSYTGDSTAVTGLDGGSAVRTITDALGRNTEERRYAGTSPADVQYGSGVGTAYTATKFTYTLDGGPSTVTSPDGAQWSYTYDLYGRQTKAVDPDAGTTTTGYTDLDQVSWTKDAEGRVVISAYDELGRLTGTWTAPAGADLTSTSEEQIPANQLTGRTYDTPVVGQPSSSTRYVGGSASGKAYTSKVTAYDSLNRATATELDLPAGDPLVTSGAVTSALAVSTAYNTDGTQQFVKTPAAGGLPSETVETRYNGFGLPTTLQGTSGYVNGTSYSPLGQVSQLDLATSAAAGIKHMFVTNTFQDGTDRLKLSKVTDQTHPYEIQELNYDYDDAGNVTHIFDPTTLGGTGKADNQCFGYDGYDRMTEAWTPAAADCSTANRTATSLGGASPYWTSYTYTDGGLRSTQTTHTAAGSTLATYCYNNASHPHGLTAVIPSAACAGAPTQYTYDATGNTQTRPKGTSTETLGWNAENRLASVKVPSGTTTDTTNYLYDADGTLLIRSDDSGETVLYLDGVTEVHLKKSGTTTYWAQRTYTLFGATVAVRTNQPGQPTLSWTAGDPHGTGSLAVTATGTDQVVTKRYTTPFGAPRTGGTGTWPDDKGFLGKPQDNTTGLTYIGARAYDTTTGRFISVDPLLDTSDGQSLNGYAYADNNPTTNSDPTGLLCVRGDCNAPGAGLNGGNGPAPGDDLYDENVDYCNKHDCDRDGDPNASNGPTKDIVGDPLPPLPANNRATFLRMYNLQLQVSIKYHMRPHMESQKWAAAMQGCIETDACTAGESRAYMWAFLVALAHEDPSIVMASARSMGGGFAEFSGFSVLGSEKDLSLFKGRFCSHSFVADTEVELADGQTKDIEDVEVGDKVVTTDPDTGKTAVRPVIATIITDHDKNFTDLTVKAGSTSASIVATDTHPFWVVNEGRWVDAGDLTPGMQLRDDAGQAVPVLAARHFVQQQRTYDLTIDDLHTYYVLAGQTPVLVHNDGGAGFDLNKLDRPGYSNYVLVDRNNVPYYSGMFGPNESPASVQRRHSGTWNRYDPANGDRMDVFPGTRTYGQSRLLEQRMTDHFGTYIGEDGTNYRGNRQNPMDSKKEPGYLAYERYKNGGCP</sequence>
<dbReference type="InterPro" id="IPR031325">
    <property type="entry name" value="RHS_repeat"/>
</dbReference>
<feature type="region of interest" description="Disordered" evidence="1">
    <location>
        <begin position="1442"/>
        <end position="1462"/>
    </location>
</feature>
<feature type="region of interest" description="Disordered" evidence="1">
    <location>
        <begin position="267"/>
        <end position="289"/>
    </location>
</feature>
<name>A0A1M7PY70_9ACTN</name>
<dbReference type="Proteomes" id="UP000184111">
    <property type="component" value="Unassembled WGS sequence"/>
</dbReference>
<gene>
    <name evidence="3" type="ORF">SAMN05216499_12721</name>
</gene>